<sequence>MTSRLSMRLLTATAPSRLLSPSAATPLVASATARYCAQRRTYSSEEDAPPPPLLVKLRGDLKTAMKAKDKNRLTVLRSIMAATLNASKTANPVNTNAKVVALLRKTAKSSQDAVAEFRQAGREDLAEQEENQIKILEEYADSGGVKIDPAEVEAVAKEVLAKLKEERGGATVKAGDVIKVLVAPGGPLDGKDIDRAEMARTVKNLVA</sequence>
<dbReference type="Pfam" id="PF09424">
    <property type="entry name" value="YqeY"/>
    <property type="match status" value="1"/>
</dbReference>
<dbReference type="RefSeq" id="XP_016590680.1">
    <property type="nucleotide sequence ID" value="XM_016734650.1"/>
</dbReference>
<dbReference type="KEGG" id="ssck:SPSK_07998"/>
<comment type="similarity">
    <text evidence="1">Belongs to the AIM41 family.</text>
</comment>
<evidence type="ECO:0000256" key="1">
    <source>
        <dbReference type="RuleBase" id="RU365099"/>
    </source>
</evidence>
<evidence type="ECO:0000313" key="2">
    <source>
        <dbReference type="EMBL" id="KJR88004.1"/>
    </source>
</evidence>
<proteinExistence type="inferred from homology"/>
<comment type="caution">
    <text evidence="2">The sequence shown here is derived from an EMBL/GenBank/DDBJ whole genome shotgun (WGS) entry which is preliminary data.</text>
</comment>
<dbReference type="EMBL" id="AXCR01000004">
    <property type="protein sequence ID" value="KJR88004.1"/>
    <property type="molecule type" value="Genomic_DNA"/>
</dbReference>
<comment type="subcellular location">
    <subcellularLocation>
        <location evidence="1">Mitochondrion</location>
    </subcellularLocation>
</comment>
<dbReference type="SUPFAM" id="SSF89095">
    <property type="entry name" value="GatB/YqeY motif"/>
    <property type="match status" value="1"/>
</dbReference>
<dbReference type="PANTHER" id="PTHR28055:SF1">
    <property type="entry name" value="ALTERED INHERITANCE OF MITOCHONDRIA PROTEIN 41, MITOCHONDRIAL"/>
    <property type="match status" value="1"/>
</dbReference>
<reference evidence="2 3" key="1">
    <citation type="journal article" date="2014" name="BMC Genomics">
        <title>Comparative genomics of the major fungal agents of human and animal Sporotrichosis: Sporothrix schenckii and Sporothrix brasiliensis.</title>
        <authorList>
            <person name="Teixeira M.M."/>
            <person name="de Almeida L.G."/>
            <person name="Kubitschek-Barreira P."/>
            <person name="Alves F.L."/>
            <person name="Kioshima E.S."/>
            <person name="Abadio A.K."/>
            <person name="Fernandes L."/>
            <person name="Derengowski L.S."/>
            <person name="Ferreira K.S."/>
            <person name="Souza R.C."/>
            <person name="Ruiz J.C."/>
            <person name="de Andrade N.C."/>
            <person name="Paes H.C."/>
            <person name="Nicola A.M."/>
            <person name="Albuquerque P."/>
            <person name="Gerber A.L."/>
            <person name="Martins V.P."/>
            <person name="Peconick L.D."/>
            <person name="Neto A.V."/>
            <person name="Chaucanez C.B."/>
            <person name="Silva P.A."/>
            <person name="Cunha O.L."/>
            <person name="de Oliveira F.F."/>
            <person name="dos Santos T.C."/>
            <person name="Barros A.L."/>
            <person name="Soares M.A."/>
            <person name="de Oliveira L.M."/>
            <person name="Marini M.M."/>
            <person name="Villalobos-Duno H."/>
            <person name="Cunha M.M."/>
            <person name="de Hoog S."/>
            <person name="da Silveira J.F."/>
            <person name="Henrissat B."/>
            <person name="Nino-Vega G.A."/>
            <person name="Cisalpino P.S."/>
            <person name="Mora-Montes H.M."/>
            <person name="Almeida S.R."/>
            <person name="Stajich J.E."/>
            <person name="Lopes-Bezerra L.M."/>
            <person name="Vasconcelos A.T."/>
            <person name="Felipe M.S."/>
        </authorList>
    </citation>
    <scope>NUCLEOTIDE SEQUENCE [LARGE SCALE GENOMIC DNA]</scope>
    <source>
        <strain evidence="2 3">1099-18</strain>
    </source>
</reference>
<dbReference type="InterPro" id="IPR003789">
    <property type="entry name" value="Asn/Gln_tRNA_amidoTrase-B-like"/>
</dbReference>
<evidence type="ECO:0000313" key="3">
    <source>
        <dbReference type="Proteomes" id="UP000033710"/>
    </source>
</evidence>
<dbReference type="Proteomes" id="UP000033710">
    <property type="component" value="Unassembled WGS sequence"/>
</dbReference>
<dbReference type="OrthoDB" id="538640at2759"/>
<dbReference type="GO" id="GO:0005739">
    <property type="term" value="C:mitochondrion"/>
    <property type="evidence" value="ECO:0007669"/>
    <property type="project" value="UniProtKB-SubCell"/>
</dbReference>
<dbReference type="GO" id="GO:0016884">
    <property type="term" value="F:carbon-nitrogen ligase activity, with glutamine as amido-N-donor"/>
    <property type="evidence" value="ECO:0007669"/>
    <property type="project" value="UniProtKB-UniRule"/>
</dbReference>
<dbReference type="PANTHER" id="PTHR28055">
    <property type="entry name" value="ALTERED INHERITANCE OF MITOCHONDRIA PROTEIN 41, MITOCHONDRIAL"/>
    <property type="match status" value="1"/>
</dbReference>
<dbReference type="AlphaFoldDB" id="A0A0F2MG21"/>
<organism evidence="2 3">
    <name type="scientific">Sporothrix schenckii 1099-18</name>
    <dbReference type="NCBI Taxonomy" id="1397361"/>
    <lineage>
        <taxon>Eukaryota</taxon>
        <taxon>Fungi</taxon>
        <taxon>Dikarya</taxon>
        <taxon>Ascomycota</taxon>
        <taxon>Pezizomycotina</taxon>
        <taxon>Sordariomycetes</taxon>
        <taxon>Sordariomycetidae</taxon>
        <taxon>Ophiostomatales</taxon>
        <taxon>Ophiostomataceae</taxon>
        <taxon>Sporothrix</taxon>
    </lineage>
</organism>
<dbReference type="GeneID" id="27669927"/>
<protein>
    <recommendedName>
        <fullName evidence="1">Altered inheritance of mitochondria protein 41</fullName>
    </recommendedName>
</protein>
<dbReference type="Gene3D" id="1.10.1510.10">
    <property type="entry name" value="Uncharacterised protein YqeY/AIM41 PF09424, N-terminal domain"/>
    <property type="match status" value="1"/>
</dbReference>
<gene>
    <name evidence="1" type="primary">AIM41</name>
    <name evidence="2" type="ORF">SPSK_07998</name>
</gene>
<reference evidence="2 3" key="2">
    <citation type="journal article" date="2015" name="Eukaryot. Cell">
        <title>Asexual propagation of a virulent clone complex in a human and feline outbreak of sporotrichosis.</title>
        <authorList>
            <person name="Teixeira Mde M."/>
            <person name="Rodrigues A.M."/>
            <person name="Tsui C.K."/>
            <person name="de Almeida L.G."/>
            <person name="Van Diepeningen A.D."/>
            <person name="van den Ende B.G."/>
            <person name="Fernandes G.F."/>
            <person name="Kano R."/>
            <person name="Hamelin R.C."/>
            <person name="Lopes-Bezerra L.M."/>
            <person name="Vasconcelos A.T."/>
            <person name="de Hoog S."/>
            <person name="de Camargo Z.P."/>
            <person name="Felipe M.S."/>
        </authorList>
    </citation>
    <scope>NUCLEOTIDE SEQUENCE [LARGE SCALE GENOMIC DNA]</scope>
    <source>
        <strain evidence="2 3">1099-18</strain>
    </source>
</reference>
<dbReference type="VEuPathDB" id="FungiDB:SPSK_07998"/>
<keyword evidence="1" id="KW-0496">Mitochondrion</keyword>
<accession>A0A0F2MG21</accession>
<dbReference type="InterPro" id="IPR042184">
    <property type="entry name" value="YqeY/Aim41_N"/>
</dbReference>
<dbReference type="InterPro" id="IPR019004">
    <property type="entry name" value="YqeY/Aim41"/>
</dbReference>
<name>A0A0F2MG21_SPOSC</name>